<dbReference type="GO" id="GO:0005737">
    <property type="term" value="C:cytoplasm"/>
    <property type="evidence" value="ECO:0007669"/>
    <property type="project" value="TreeGrafter"/>
</dbReference>
<dbReference type="Pfam" id="PF00061">
    <property type="entry name" value="Lipocalin"/>
    <property type="match status" value="1"/>
</dbReference>
<dbReference type="InterPro" id="IPR003057">
    <property type="entry name" value="Invtbrt_color"/>
</dbReference>
<dbReference type="Gene3D" id="2.40.128.20">
    <property type="match status" value="1"/>
</dbReference>
<evidence type="ECO:0000313" key="9">
    <source>
        <dbReference type="Proteomes" id="UP000494256"/>
    </source>
</evidence>
<keyword evidence="8" id="KW-1185">Reference proteome</keyword>
<evidence type="ECO:0000313" key="8">
    <source>
        <dbReference type="Proteomes" id="UP000494106"/>
    </source>
</evidence>
<keyword evidence="2" id="KW-1015">Disulfide bond</keyword>
<reference evidence="8 9" key="1">
    <citation type="submission" date="2020-04" db="EMBL/GenBank/DDBJ databases">
        <authorList>
            <person name="Wallbank WR R."/>
            <person name="Pardo Diaz C."/>
            <person name="Kozak K."/>
            <person name="Martin S."/>
            <person name="Jiggins C."/>
            <person name="Moest M."/>
            <person name="Warren A I."/>
            <person name="Byers J.R.P. K."/>
            <person name="Montejo-Kovacevich G."/>
            <person name="Yen C E."/>
        </authorList>
    </citation>
    <scope>NUCLEOTIDE SEQUENCE [LARGE SCALE GENOMIC DNA]</scope>
</reference>
<gene>
    <name evidence="6" type="ORF">APLA_LOCUS11880</name>
    <name evidence="7" type="ORF">APLA_LOCUS12866</name>
</gene>
<evidence type="ECO:0000313" key="7">
    <source>
        <dbReference type="EMBL" id="CAB3249412.1"/>
    </source>
</evidence>
<evidence type="ECO:0000259" key="5">
    <source>
        <dbReference type="Pfam" id="PF00061"/>
    </source>
</evidence>
<dbReference type="InterPro" id="IPR022272">
    <property type="entry name" value="Lipocalin_CS"/>
</dbReference>
<protein>
    <recommendedName>
        <fullName evidence="5">Lipocalin/cytosolic fatty-acid binding domain-containing protein</fullName>
    </recommendedName>
</protein>
<evidence type="ECO:0000256" key="1">
    <source>
        <dbReference type="ARBA" id="ARBA00006889"/>
    </source>
</evidence>
<dbReference type="InterPro" id="IPR012674">
    <property type="entry name" value="Calycin"/>
</dbReference>
<dbReference type="EMBL" id="CADEBC010000535">
    <property type="protein sequence ID" value="CAB3248817.1"/>
    <property type="molecule type" value="Genomic_DNA"/>
</dbReference>
<sequence>MYQKWFLLVSVLVLSAKLCTGQVLQFGTCGDVPPMQFFDLERFLGEWYEIERFPHWYERYGECAYLRFQYCERRVEIEHIYVRTGVRFILQQNSSYAPGDEAIFMIDSSNIDPIGIPMSVLNTDYSNYAVVYGCKYNENLDIKYLSAWILSRTSDLSEEMLQRAYQVLNSIPYANIAYLEKVEQRTNLCKFHWTAVIAAENITDTMRTQTISDDGVLALL</sequence>
<dbReference type="GO" id="GO:0031409">
    <property type="term" value="F:pigment binding"/>
    <property type="evidence" value="ECO:0007669"/>
    <property type="project" value="InterPro"/>
</dbReference>
<dbReference type="PRINTS" id="PR00179">
    <property type="entry name" value="LIPOCALIN"/>
</dbReference>
<dbReference type="PANTHER" id="PTHR10612">
    <property type="entry name" value="APOLIPOPROTEIN D"/>
    <property type="match status" value="1"/>
</dbReference>
<dbReference type="PRINTS" id="PR01273">
    <property type="entry name" value="INVTBRTCOLOR"/>
</dbReference>
<dbReference type="GO" id="GO:0006629">
    <property type="term" value="P:lipid metabolic process"/>
    <property type="evidence" value="ECO:0007669"/>
    <property type="project" value="TreeGrafter"/>
</dbReference>
<name>A0A8S1AVV7_ARCPL</name>
<dbReference type="EMBL" id="CADEBD010000344">
    <property type="protein sequence ID" value="CAB3249412.1"/>
    <property type="molecule type" value="Genomic_DNA"/>
</dbReference>
<proteinExistence type="inferred from homology"/>
<feature type="chain" id="PRO_5036522444" description="Lipocalin/cytosolic fatty-acid binding domain-containing protein" evidence="3">
    <location>
        <begin position="22"/>
        <end position="220"/>
    </location>
</feature>
<evidence type="ECO:0000256" key="3">
    <source>
        <dbReference type="PIRNR" id="PIRNR036893"/>
    </source>
</evidence>
<evidence type="ECO:0000256" key="2">
    <source>
        <dbReference type="ARBA" id="ARBA00023157"/>
    </source>
</evidence>
<keyword evidence="3" id="KW-0732">Signal</keyword>
<dbReference type="PANTHER" id="PTHR10612:SF34">
    <property type="entry name" value="APOLIPOPROTEIN D"/>
    <property type="match status" value="1"/>
</dbReference>
<dbReference type="InterPro" id="IPR022271">
    <property type="entry name" value="Lipocalin_ApoD"/>
</dbReference>
<dbReference type="Proteomes" id="UP000494256">
    <property type="component" value="Unassembled WGS sequence"/>
</dbReference>
<dbReference type="AlphaFoldDB" id="A0A8S1AVV7"/>
<comment type="similarity">
    <text evidence="1 3 4">Belongs to the calycin superfamily. Lipocalin family.</text>
</comment>
<dbReference type="InterPro" id="IPR000566">
    <property type="entry name" value="Lipocln_cytosolic_FA-bd_dom"/>
</dbReference>
<dbReference type="PIRSF" id="PIRSF036893">
    <property type="entry name" value="Lipocalin_ApoD"/>
    <property type="match status" value="1"/>
</dbReference>
<organism evidence="7 9">
    <name type="scientific">Arctia plantaginis</name>
    <name type="common">Wood tiger moth</name>
    <name type="synonym">Phalaena plantaginis</name>
    <dbReference type="NCBI Taxonomy" id="874455"/>
    <lineage>
        <taxon>Eukaryota</taxon>
        <taxon>Metazoa</taxon>
        <taxon>Ecdysozoa</taxon>
        <taxon>Arthropoda</taxon>
        <taxon>Hexapoda</taxon>
        <taxon>Insecta</taxon>
        <taxon>Pterygota</taxon>
        <taxon>Neoptera</taxon>
        <taxon>Endopterygota</taxon>
        <taxon>Lepidoptera</taxon>
        <taxon>Glossata</taxon>
        <taxon>Ditrysia</taxon>
        <taxon>Noctuoidea</taxon>
        <taxon>Erebidae</taxon>
        <taxon>Arctiinae</taxon>
        <taxon>Arctia</taxon>
    </lineage>
</organism>
<comment type="caution">
    <text evidence="7">The sequence shown here is derived from an EMBL/GenBank/DDBJ whole genome shotgun (WGS) entry which is preliminary data.</text>
</comment>
<dbReference type="SUPFAM" id="SSF50814">
    <property type="entry name" value="Lipocalins"/>
    <property type="match status" value="1"/>
</dbReference>
<feature type="signal peptide" evidence="3">
    <location>
        <begin position="1"/>
        <end position="21"/>
    </location>
</feature>
<feature type="domain" description="Lipocalin/cytosolic fatty-acid binding" evidence="5">
    <location>
        <begin position="45"/>
        <end position="171"/>
    </location>
</feature>
<dbReference type="PROSITE" id="PS00213">
    <property type="entry name" value="LIPOCALIN"/>
    <property type="match status" value="1"/>
</dbReference>
<dbReference type="OrthoDB" id="565904at2759"/>
<accession>A0A8S1AVV7</accession>
<evidence type="ECO:0000256" key="4">
    <source>
        <dbReference type="RuleBase" id="RU003695"/>
    </source>
</evidence>
<evidence type="ECO:0000313" key="6">
    <source>
        <dbReference type="EMBL" id="CAB3248817.1"/>
    </source>
</evidence>
<dbReference type="Proteomes" id="UP000494106">
    <property type="component" value="Unassembled WGS sequence"/>
</dbReference>
<dbReference type="GO" id="GO:0000302">
    <property type="term" value="P:response to reactive oxygen species"/>
    <property type="evidence" value="ECO:0007669"/>
    <property type="project" value="TreeGrafter"/>
</dbReference>